<dbReference type="EMBL" id="CP036313">
    <property type="protein sequence ID" value="QBH12088.1"/>
    <property type="molecule type" value="Genomic_DNA"/>
</dbReference>
<dbReference type="GO" id="GO:0008300">
    <property type="term" value="P:isoprenoid catabolic process"/>
    <property type="evidence" value="ECO:0007669"/>
    <property type="project" value="TreeGrafter"/>
</dbReference>
<evidence type="ECO:0000313" key="2">
    <source>
        <dbReference type="EMBL" id="QBH12088.1"/>
    </source>
</evidence>
<dbReference type="Pfam" id="PF00378">
    <property type="entry name" value="ECH_1"/>
    <property type="match status" value="1"/>
</dbReference>
<reference evidence="2 5" key="2">
    <citation type="submission" date="2019-02" db="EMBL/GenBank/DDBJ databases">
        <title>Complete genome sequence of Desulfobacter hydrogenophilus AcRS1.</title>
        <authorList>
            <person name="Marietou A."/>
            <person name="Lund M.B."/>
            <person name="Marshall I.P.G."/>
            <person name="Schreiber L."/>
            <person name="Jorgensen B."/>
        </authorList>
    </citation>
    <scope>NUCLEOTIDE SEQUENCE [LARGE SCALE GENOMIC DNA]</scope>
    <source>
        <strain evidence="2 5">AcRS1</strain>
    </source>
</reference>
<dbReference type="Gene3D" id="3.90.226.10">
    <property type="entry name" value="2-enoyl-CoA Hydratase, Chain A, domain 1"/>
    <property type="match status" value="1"/>
</dbReference>
<reference evidence="3 4" key="1">
    <citation type="submission" date="2018-06" db="EMBL/GenBank/DDBJ databases">
        <title>Complete Genome Sequence of Desulfobacter hydrogenophilus (DSM3380).</title>
        <authorList>
            <person name="Marietou A."/>
            <person name="Schreiber L."/>
            <person name="Marshall I."/>
            <person name="Jorgensen B."/>
        </authorList>
    </citation>
    <scope>NUCLEOTIDE SEQUENCE [LARGE SCALE GENOMIC DNA]</scope>
    <source>
        <strain evidence="3 4">DSM 3380</strain>
    </source>
</reference>
<name>A0A328F9N2_9BACT</name>
<evidence type="ECO:0000313" key="4">
    <source>
        <dbReference type="Proteomes" id="UP000248798"/>
    </source>
</evidence>
<evidence type="ECO:0000313" key="3">
    <source>
        <dbReference type="EMBL" id="RAM00370.1"/>
    </source>
</evidence>
<dbReference type="RefSeq" id="WP_111959791.1">
    <property type="nucleotide sequence ID" value="NZ_CP036313.1"/>
</dbReference>
<sequence length="259" mass="28315">MVYETIIAETLDGHVASVTLNRTEAMNTFSSQMAEELYDALKEFEATPDVRVILIKGAGRAFCAGIDVNELKGKTTNQYREWIEKMEAPLVLISKMQTPVMTQVHGAAVANGMGLVAASDLAIAADNVKMGLTAINVGLNCVGPVIPVARCVGQKKALELLLYGELIKADQALELGLINRVVSRDYLDEAALAWARDLAKKSPMAVKIAKSAFYTSRDMPYEAQFAYMNEAFARLCDTSDAKEGVAAFFEKRPPVWQEK</sequence>
<dbReference type="CDD" id="cd06558">
    <property type="entry name" value="crotonase-like"/>
    <property type="match status" value="1"/>
</dbReference>
<dbReference type="InterPro" id="IPR014748">
    <property type="entry name" value="Enoyl-CoA_hydra_C"/>
</dbReference>
<dbReference type="OrthoDB" id="5365311at2"/>
<evidence type="ECO:0000256" key="1">
    <source>
        <dbReference type="ARBA" id="ARBA00005254"/>
    </source>
</evidence>
<dbReference type="InterPro" id="IPR029045">
    <property type="entry name" value="ClpP/crotonase-like_dom_sf"/>
</dbReference>
<dbReference type="PANTHER" id="PTHR42964:SF1">
    <property type="entry name" value="POLYKETIDE BIOSYNTHESIS ENOYL-COA HYDRATASE PKSH-RELATED"/>
    <property type="match status" value="1"/>
</dbReference>
<dbReference type="Gene3D" id="1.10.12.10">
    <property type="entry name" value="Lyase 2-enoyl-coa Hydratase, Chain A, domain 2"/>
    <property type="match status" value="1"/>
</dbReference>
<gene>
    <name evidence="3" type="ORF">DO021_19510</name>
    <name evidence="2" type="ORF">EYB58_03605</name>
</gene>
<protein>
    <submittedName>
        <fullName evidence="3">Enoyl-CoA hydratase/isomerase family protein</fullName>
    </submittedName>
</protein>
<dbReference type="AlphaFoldDB" id="A0A328F9N2"/>
<dbReference type="InterPro" id="IPR001753">
    <property type="entry name" value="Enoyl-CoA_hydra/iso"/>
</dbReference>
<dbReference type="GO" id="GO:0016853">
    <property type="term" value="F:isomerase activity"/>
    <property type="evidence" value="ECO:0007669"/>
    <property type="project" value="UniProtKB-KW"/>
</dbReference>
<dbReference type="Proteomes" id="UP000248798">
    <property type="component" value="Unassembled WGS sequence"/>
</dbReference>
<dbReference type="SUPFAM" id="SSF52096">
    <property type="entry name" value="ClpP/crotonase"/>
    <property type="match status" value="1"/>
</dbReference>
<keyword evidence="5" id="KW-1185">Reference proteome</keyword>
<accession>A0A328F9N2</accession>
<dbReference type="Proteomes" id="UP000293902">
    <property type="component" value="Chromosome"/>
</dbReference>
<evidence type="ECO:0000313" key="5">
    <source>
        <dbReference type="Proteomes" id="UP000293902"/>
    </source>
</evidence>
<comment type="similarity">
    <text evidence="1">Belongs to the enoyl-CoA hydratase/isomerase family.</text>
</comment>
<organism evidence="3 4">
    <name type="scientific">Desulfobacter hydrogenophilus</name>
    <dbReference type="NCBI Taxonomy" id="2291"/>
    <lineage>
        <taxon>Bacteria</taxon>
        <taxon>Pseudomonadati</taxon>
        <taxon>Thermodesulfobacteriota</taxon>
        <taxon>Desulfobacteria</taxon>
        <taxon>Desulfobacterales</taxon>
        <taxon>Desulfobacteraceae</taxon>
        <taxon>Desulfobacter</taxon>
    </lineage>
</organism>
<dbReference type="PANTHER" id="PTHR42964">
    <property type="entry name" value="ENOYL-COA HYDRATASE"/>
    <property type="match status" value="1"/>
</dbReference>
<dbReference type="InterPro" id="IPR051683">
    <property type="entry name" value="Enoyl-CoA_Hydratase/Isomerase"/>
</dbReference>
<dbReference type="EMBL" id="QLNI01000051">
    <property type="protein sequence ID" value="RAM00370.1"/>
    <property type="molecule type" value="Genomic_DNA"/>
</dbReference>
<keyword evidence="3" id="KW-0413">Isomerase</keyword>
<proteinExistence type="inferred from homology"/>